<dbReference type="EMBL" id="CP136864">
    <property type="protein sequence ID" value="WOJ92936.1"/>
    <property type="molecule type" value="Genomic_DNA"/>
</dbReference>
<protein>
    <submittedName>
        <fullName evidence="1">Uncharacterized protein</fullName>
    </submittedName>
</protein>
<evidence type="ECO:0000313" key="1">
    <source>
        <dbReference type="EMBL" id="WOJ92936.1"/>
    </source>
</evidence>
<gene>
    <name evidence="1" type="ORF">R0135_14235</name>
</gene>
<evidence type="ECO:0000313" key="2">
    <source>
        <dbReference type="Proteomes" id="UP001626537"/>
    </source>
</evidence>
<dbReference type="RefSeq" id="WP_407347594.1">
    <property type="nucleotide sequence ID" value="NZ_CP136864.1"/>
</dbReference>
<dbReference type="Proteomes" id="UP001626537">
    <property type="component" value="Chromosome"/>
</dbReference>
<sequence>MNTKKGGALKLSVEAGSALAVLLGLVFVGLELRQNTAAVEAATFQAITDASSGSLLARASSDELMRISLKADTDFDGLTEEERYRLFYLDRSNWVRYQNAYSQWQRGTLTDEDWQLYSAVVCDEESSWKERFENHRIILSQGLQSYVDACLAAYSSE</sequence>
<organism evidence="1 2">
    <name type="scientific">Congregibacter variabilis</name>
    <dbReference type="NCBI Taxonomy" id="3081200"/>
    <lineage>
        <taxon>Bacteria</taxon>
        <taxon>Pseudomonadati</taxon>
        <taxon>Pseudomonadota</taxon>
        <taxon>Gammaproteobacteria</taxon>
        <taxon>Cellvibrionales</taxon>
        <taxon>Halieaceae</taxon>
        <taxon>Congregibacter</taxon>
    </lineage>
</organism>
<reference evidence="1 2" key="1">
    <citation type="submission" date="2023-10" db="EMBL/GenBank/DDBJ databases">
        <title>Two novel species belonging to the OM43/NOR5 clade.</title>
        <authorList>
            <person name="Park M."/>
        </authorList>
    </citation>
    <scope>NUCLEOTIDE SEQUENCE [LARGE SCALE GENOMIC DNA]</scope>
    <source>
        <strain evidence="1 2">IMCC43200</strain>
    </source>
</reference>
<keyword evidence="2" id="KW-1185">Reference proteome</keyword>
<accession>A0ABZ0I185</accession>
<name>A0ABZ0I185_9GAMM</name>
<proteinExistence type="predicted"/>